<gene>
    <name evidence="1" type="ORF">Pint_26125</name>
</gene>
<keyword evidence="2" id="KW-1185">Reference proteome</keyword>
<dbReference type="Proteomes" id="UP001163603">
    <property type="component" value="Chromosome 7"/>
</dbReference>
<evidence type="ECO:0000313" key="1">
    <source>
        <dbReference type="EMBL" id="KAJ0035848.1"/>
    </source>
</evidence>
<evidence type="ECO:0000313" key="2">
    <source>
        <dbReference type="Proteomes" id="UP001163603"/>
    </source>
</evidence>
<proteinExistence type="predicted"/>
<accession>A0ACC0YFZ3</accession>
<protein>
    <submittedName>
        <fullName evidence="1">Uncharacterized protein</fullName>
    </submittedName>
</protein>
<reference evidence="2" key="1">
    <citation type="journal article" date="2023" name="G3 (Bethesda)">
        <title>Genome assembly and association tests identify interacting loci associated with vigor, precocity, and sex in interspecific pistachio rootstocks.</title>
        <authorList>
            <person name="Palmer W."/>
            <person name="Jacygrad E."/>
            <person name="Sagayaradj S."/>
            <person name="Cavanaugh K."/>
            <person name="Han R."/>
            <person name="Bertier L."/>
            <person name="Beede B."/>
            <person name="Kafkas S."/>
            <person name="Golino D."/>
            <person name="Preece J."/>
            <person name="Michelmore R."/>
        </authorList>
    </citation>
    <scope>NUCLEOTIDE SEQUENCE [LARGE SCALE GENOMIC DNA]</scope>
</reference>
<comment type="caution">
    <text evidence="1">The sequence shown here is derived from an EMBL/GenBank/DDBJ whole genome shotgun (WGS) entry which is preliminary data.</text>
</comment>
<dbReference type="EMBL" id="CM047742">
    <property type="protein sequence ID" value="KAJ0035848.1"/>
    <property type="molecule type" value="Genomic_DNA"/>
</dbReference>
<sequence length="216" mass="24189">MPDADHQLTKLLGLPPFVQRLMIYQGDCFAAGTALRLAKDIAENNEGARVLVALILTQARSVHCSSSFRPLKNSSWTQSTASWHTFVRWACNISYPKPLLKKSPTIFFNVTTKRFLNLGSLTGTRCYTLFIPAGHRFYGLWRRRRGEGGGPRTSWGVLKEYGNMWSCSVLFILDKMRKRSMEEGKSTTSEGLKCGVLFAFGPGLTVETIVLRSFGL</sequence>
<organism evidence="1 2">
    <name type="scientific">Pistacia integerrima</name>
    <dbReference type="NCBI Taxonomy" id="434235"/>
    <lineage>
        <taxon>Eukaryota</taxon>
        <taxon>Viridiplantae</taxon>
        <taxon>Streptophyta</taxon>
        <taxon>Embryophyta</taxon>
        <taxon>Tracheophyta</taxon>
        <taxon>Spermatophyta</taxon>
        <taxon>Magnoliopsida</taxon>
        <taxon>eudicotyledons</taxon>
        <taxon>Gunneridae</taxon>
        <taxon>Pentapetalae</taxon>
        <taxon>rosids</taxon>
        <taxon>malvids</taxon>
        <taxon>Sapindales</taxon>
        <taxon>Anacardiaceae</taxon>
        <taxon>Pistacia</taxon>
    </lineage>
</organism>
<name>A0ACC0YFZ3_9ROSI</name>